<evidence type="ECO:0000256" key="5">
    <source>
        <dbReference type="ARBA" id="ARBA00034617"/>
    </source>
</evidence>
<evidence type="ECO:0000313" key="8">
    <source>
        <dbReference type="EMBL" id="OWZ08094.1"/>
    </source>
</evidence>
<keyword evidence="4" id="KW-0539">Nucleus</keyword>
<feature type="domain" description="Helicase C-terminal" evidence="7">
    <location>
        <begin position="27"/>
        <end position="184"/>
    </location>
</feature>
<keyword evidence="8" id="KW-0347">Helicase</keyword>
<dbReference type="PANTHER" id="PTHR13710:SF153">
    <property type="entry name" value="RECQ-LIKE DNA HELICASE BLM"/>
    <property type="match status" value="1"/>
</dbReference>
<organism evidence="8 9">
    <name type="scientific">Phytophthora megakarya</name>
    <dbReference type="NCBI Taxonomy" id="4795"/>
    <lineage>
        <taxon>Eukaryota</taxon>
        <taxon>Sar</taxon>
        <taxon>Stramenopiles</taxon>
        <taxon>Oomycota</taxon>
        <taxon>Peronosporomycetes</taxon>
        <taxon>Peronosporales</taxon>
        <taxon>Peronosporaceae</taxon>
        <taxon>Phytophthora</taxon>
    </lineage>
</organism>
<sequence>MDSRHRQMVLVQQVTDRKNLRMEVVRKTSQAATWIANRVGKATTIVYCMTRKEAEDTCLALVRAGCHAGVYHGGLPRKRREFVRKQWMMGQLTIICATSAFGMGIDRADVRFVVHHSIPLSLSAYSQQIGRSGRDGKPAVCVLLYSEADKGRADTLTTERPDFDGMGSAAISNGSSRGELDEVAAFCEMTAGCRKELLYSHFGFHFDSTSCVKNCNCGEALDVAEEVWRDEWNAKEENSKTTKDDEDCVPKGTIEYQYQKILAESKRLKLPKREALSRRLIRDVLEAKPATEEEMASMRGIGPAKADRYFQFFRFD</sequence>
<dbReference type="EMBL" id="NBNE01003278">
    <property type="protein sequence ID" value="OWZ08094.1"/>
    <property type="molecule type" value="Genomic_DNA"/>
</dbReference>
<evidence type="ECO:0000259" key="7">
    <source>
        <dbReference type="PROSITE" id="PS51194"/>
    </source>
</evidence>
<name>A0A225VSF3_9STRA</name>
<keyword evidence="9" id="KW-1185">Reference proteome</keyword>
<dbReference type="OrthoDB" id="10261556at2759"/>
<keyword evidence="2" id="KW-0238">DNA-binding</keyword>
<keyword evidence="8" id="KW-0067">ATP-binding</keyword>
<evidence type="ECO:0000256" key="2">
    <source>
        <dbReference type="ARBA" id="ARBA00023125"/>
    </source>
</evidence>
<evidence type="ECO:0000256" key="1">
    <source>
        <dbReference type="ARBA" id="ARBA00005446"/>
    </source>
</evidence>
<dbReference type="AlphaFoldDB" id="A0A225VSF3"/>
<dbReference type="PROSITE" id="PS51194">
    <property type="entry name" value="HELICASE_CTER"/>
    <property type="match status" value="1"/>
</dbReference>
<dbReference type="SMART" id="SM00490">
    <property type="entry name" value="HELICc"/>
    <property type="match status" value="1"/>
</dbReference>
<dbReference type="GO" id="GO:0009378">
    <property type="term" value="F:four-way junction helicase activity"/>
    <property type="evidence" value="ECO:0007669"/>
    <property type="project" value="TreeGrafter"/>
</dbReference>
<keyword evidence="8" id="KW-0547">Nucleotide-binding</keyword>
<dbReference type="Pfam" id="PF00570">
    <property type="entry name" value="HRDC"/>
    <property type="match status" value="1"/>
</dbReference>
<dbReference type="GO" id="GO:0005737">
    <property type="term" value="C:cytoplasm"/>
    <property type="evidence" value="ECO:0007669"/>
    <property type="project" value="TreeGrafter"/>
</dbReference>
<comment type="similarity">
    <text evidence="1">Belongs to the helicase family. RecQ subfamily.</text>
</comment>
<dbReference type="GO" id="GO:0000724">
    <property type="term" value="P:double-strand break repair via homologous recombination"/>
    <property type="evidence" value="ECO:0007669"/>
    <property type="project" value="TreeGrafter"/>
</dbReference>
<dbReference type="GO" id="GO:0003677">
    <property type="term" value="F:DNA binding"/>
    <property type="evidence" value="ECO:0007669"/>
    <property type="project" value="UniProtKB-KW"/>
</dbReference>
<evidence type="ECO:0000256" key="3">
    <source>
        <dbReference type="ARBA" id="ARBA00023235"/>
    </source>
</evidence>
<gene>
    <name evidence="8" type="ORF">PHMEG_00019416</name>
</gene>
<dbReference type="InterPro" id="IPR032284">
    <property type="entry name" value="RecQ_Zn-bd"/>
</dbReference>
<dbReference type="InterPro" id="IPR001650">
    <property type="entry name" value="Helicase_C-like"/>
</dbReference>
<dbReference type="Pfam" id="PF16124">
    <property type="entry name" value="RecQ_Zn_bind"/>
    <property type="match status" value="1"/>
</dbReference>
<dbReference type="GO" id="GO:0005634">
    <property type="term" value="C:nucleus"/>
    <property type="evidence" value="ECO:0007669"/>
    <property type="project" value="TreeGrafter"/>
</dbReference>
<evidence type="ECO:0000256" key="4">
    <source>
        <dbReference type="ARBA" id="ARBA00023242"/>
    </source>
</evidence>
<dbReference type="PANTHER" id="PTHR13710">
    <property type="entry name" value="DNA HELICASE RECQ FAMILY MEMBER"/>
    <property type="match status" value="1"/>
</dbReference>
<dbReference type="GO" id="GO:0005694">
    <property type="term" value="C:chromosome"/>
    <property type="evidence" value="ECO:0007669"/>
    <property type="project" value="TreeGrafter"/>
</dbReference>
<dbReference type="SUPFAM" id="SSF52540">
    <property type="entry name" value="P-loop containing nucleoside triphosphate hydrolases"/>
    <property type="match status" value="1"/>
</dbReference>
<keyword evidence="8" id="KW-0378">Hydrolase</keyword>
<proteinExistence type="inferred from homology"/>
<dbReference type="SUPFAM" id="SSF47819">
    <property type="entry name" value="HRDC-like"/>
    <property type="match status" value="1"/>
</dbReference>
<dbReference type="Pfam" id="PF00271">
    <property type="entry name" value="Helicase_C"/>
    <property type="match status" value="1"/>
</dbReference>
<dbReference type="EC" id="5.6.2.4" evidence="6"/>
<evidence type="ECO:0000256" key="6">
    <source>
        <dbReference type="ARBA" id="ARBA00034808"/>
    </source>
</evidence>
<evidence type="ECO:0000313" key="9">
    <source>
        <dbReference type="Proteomes" id="UP000198211"/>
    </source>
</evidence>
<comment type="catalytic activity">
    <reaction evidence="5">
        <text>Couples ATP hydrolysis with the unwinding of duplex DNA by translocating in the 3'-5' direction.</text>
        <dbReference type="EC" id="5.6.2.4"/>
    </reaction>
</comment>
<dbReference type="STRING" id="4795.A0A225VSF3"/>
<dbReference type="InterPro" id="IPR010997">
    <property type="entry name" value="HRDC-like_sf"/>
</dbReference>
<dbReference type="GO" id="GO:0000166">
    <property type="term" value="F:nucleotide binding"/>
    <property type="evidence" value="ECO:0007669"/>
    <property type="project" value="InterPro"/>
</dbReference>
<dbReference type="Proteomes" id="UP000198211">
    <property type="component" value="Unassembled WGS sequence"/>
</dbReference>
<protein>
    <recommendedName>
        <fullName evidence="6">DNA 3'-5' helicase</fullName>
        <ecNumber evidence="6">5.6.2.4</ecNumber>
    </recommendedName>
</protein>
<dbReference type="InterPro" id="IPR002121">
    <property type="entry name" value="HRDC_dom"/>
</dbReference>
<dbReference type="Gene3D" id="3.40.50.300">
    <property type="entry name" value="P-loop containing nucleotide triphosphate hydrolases"/>
    <property type="match status" value="1"/>
</dbReference>
<comment type="caution">
    <text evidence="8">The sequence shown here is derived from an EMBL/GenBank/DDBJ whole genome shotgun (WGS) entry which is preliminary data.</text>
</comment>
<keyword evidence="3" id="KW-0413">Isomerase</keyword>
<dbReference type="InterPro" id="IPR027417">
    <property type="entry name" value="P-loop_NTPase"/>
</dbReference>
<accession>A0A225VSF3</accession>
<reference evidence="9" key="1">
    <citation type="submission" date="2017-03" db="EMBL/GenBank/DDBJ databases">
        <title>Phytopthora megakarya and P. palmivora, two closely related causual agents of cacao black pod achieved similar genome size and gene model numbers by different mechanisms.</title>
        <authorList>
            <person name="Ali S."/>
            <person name="Shao J."/>
            <person name="Larry D.J."/>
            <person name="Kronmiller B."/>
            <person name="Shen D."/>
            <person name="Strem M.D."/>
            <person name="Melnick R.L."/>
            <person name="Guiltinan M.J."/>
            <person name="Tyler B.M."/>
            <person name="Meinhardt L.W."/>
            <person name="Bailey B.A."/>
        </authorList>
    </citation>
    <scope>NUCLEOTIDE SEQUENCE [LARGE SCALE GENOMIC DNA]</scope>
    <source>
        <strain evidence="9">zdho120</strain>
    </source>
</reference>
<dbReference type="GO" id="GO:0043138">
    <property type="term" value="F:3'-5' DNA helicase activity"/>
    <property type="evidence" value="ECO:0007669"/>
    <property type="project" value="UniProtKB-EC"/>
</dbReference>